<dbReference type="GO" id="GO:0005794">
    <property type="term" value="C:Golgi apparatus"/>
    <property type="evidence" value="ECO:0007669"/>
    <property type="project" value="TreeGrafter"/>
</dbReference>
<keyword evidence="1" id="KW-0472">Membrane</keyword>
<name>A0A9W7YEE3_9FUNG</name>
<dbReference type="OrthoDB" id="406833at2759"/>
<sequence length="504" mass="57013">MTNAVSTKRLMGELRRMEREPPAFVQLSACDGLDSWMLSIAGAETTLYAGELFSLQFRFPATYPFEAPEVVFVGNVPVHPHIYSNGHICLSILYSQWSPALTVETICLSILSMLSSCERKEPPIGDSAYVRTATVSPKDTMWRFDGAVLPKGFFPRLYILAVLVLSAAFIIAESYILHLTKQSHREALASQWRVPGIQQAVSTSMDTYVMYNVLFILAQVYVIFLCMEALAHKDIVQAIVVVVFYFVCLAFSVTRHVSFYVYPSVAARLFTRNSNMYLMQATVVASYVLALASLTVLSNKLRKEVGWNVFKRLGADMGLHRAYMWRQGLMMLLRVDIYFIGSFLVQMSALVLKVDAPETWLQVTVFIPFCVVIVVGGFYALHGEHRRLMMCISTCLFLSIGYFIFKIYRVCRPEILNKPEDPYADSRPFFMITVVVCMLLVMATCVASIMCIRNFDAGLKEAIAYDRMRARHMRMYAADKEASDELAQLVPDPDTTTRGRFTLD</sequence>
<evidence type="ECO:0000313" key="4">
    <source>
        <dbReference type="Proteomes" id="UP001143981"/>
    </source>
</evidence>
<dbReference type="PANTHER" id="PTHR34391">
    <property type="entry name" value="UPF0658 GOLGI APPARATUS MEMBRANE PROTEIN C1952.10C-RELATED"/>
    <property type="match status" value="1"/>
</dbReference>
<evidence type="ECO:0000259" key="2">
    <source>
        <dbReference type="PROSITE" id="PS50127"/>
    </source>
</evidence>
<dbReference type="CDD" id="cd23808">
    <property type="entry name" value="UBCc_UBE2W"/>
    <property type="match status" value="1"/>
</dbReference>
<feature type="transmembrane region" description="Helical" evidence="1">
    <location>
        <begin position="331"/>
        <end position="354"/>
    </location>
</feature>
<dbReference type="Pfam" id="PF00179">
    <property type="entry name" value="UQ_con"/>
    <property type="match status" value="1"/>
</dbReference>
<feature type="transmembrane region" description="Helical" evidence="1">
    <location>
        <begin position="277"/>
        <end position="297"/>
    </location>
</feature>
<feature type="transmembrane region" description="Helical" evidence="1">
    <location>
        <begin position="208"/>
        <end position="226"/>
    </location>
</feature>
<feature type="domain" description="UBC core" evidence="2">
    <location>
        <begin position="5"/>
        <end position="153"/>
    </location>
</feature>
<keyword evidence="4" id="KW-1185">Reference proteome</keyword>
<dbReference type="Proteomes" id="UP001143981">
    <property type="component" value="Unassembled WGS sequence"/>
</dbReference>
<accession>A0A9W7YEE3</accession>
<feature type="transmembrane region" description="Helical" evidence="1">
    <location>
        <begin position="157"/>
        <end position="177"/>
    </location>
</feature>
<gene>
    <name evidence="3" type="ORF">LPJ61_002738</name>
</gene>
<keyword evidence="1" id="KW-1133">Transmembrane helix</keyword>
<evidence type="ECO:0000313" key="3">
    <source>
        <dbReference type="EMBL" id="KAJ1731020.1"/>
    </source>
</evidence>
<comment type="caution">
    <text evidence="3">The sequence shown here is derived from an EMBL/GenBank/DDBJ whole genome shotgun (WGS) entry which is preliminary data.</text>
</comment>
<reference evidence="3" key="1">
    <citation type="submission" date="2022-07" db="EMBL/GenBank/DDBJ databases">
        <title>Phylogenomic reconstructions and comparative analyses of Kickxellomycotina fungi.</title>
        <authorList>
            <person name="Reynolds N.K."/>
            <person name="Stajich J.E."/>
            <person name="Barry K."/>
            <person name="Grigoriev I.V."/>
            <person name="Crous P."/>
            <person name="Smith M.E."/>
        </authorList>
    </citation>
    <scope>NUCLEOTIDE SEQUENCE</scope>
    <source>
        <strain evidence="3">BCRC 34381</strain>
    </source>
</reference>
<feature type="transmembrane region" description="Helical" evidence="1">
    <location>
        <begin position="428"/>
        <end position="452"/>
    </location>
</feature>
<proteinExistence type="predicted"/>
<dbReference type="SMART" id="SM00212">
    <property type="entry name" value="UBCc"/>
    <property type="match status" value="1"/>
</dbReference>
<feature type="transmembrane region" description="Helical" evidence="1">
    <location>
        <begin position="360"/>
        <end position="381"/>
    </location>
</feature>
<dbReference type="Gene3D" id="3.10.110.10">
    <property type="entry name" value="Ubiquitin Conjugating Enzyme"/>
    <property type="match status" value="1"/>
</dbReference>
<dbReference type="PROSITE" id="PS50127">
    <property type="entry name" value="UBC_2"/>
    <property type="match status" value="1"/>
</dbReference>
<dbReference type="InterPro" id="IPR040410">
    <property type="entry name" value="UPF0658_Golgi"/>
</dbReference>
<dbReference type="AlphaFoldDB" id="A0A9W7YEE3"/>
<feature type="transmembrane region" description="Helical" evidence="1">
    <location>
        <begin position="238"/>
        <end position="257"/>
    </location>
</feature>
<feature type="transmembrane region" description="Helical" evidence="1">
    <location>
        <begin position="388"/>
        <end position="408"/>
    </location>
</feature>
<dbReference type="InterPro" id="IPR016135">
    <property type="entry name" value="UBQ-conjugating_enzyme/RWD"/>
</dbReference>
<protein>
    <recommendedName>
        <fullName evidence="2">UBC core domain-containing protein</fullName>
    </recommendedName>
</protein>
<evidence type="ECO:0000256" key="1">
    <source>
        <dbReference type="SAM" id="Phobius"/>
    </source>
</evidence>
<dbReference type="InterPro" id="IPR000608">
    <property type="entry name" value="UBC"/>
</dbReference>
<keyword evidence="1" id="KW-0812">Transmembrane</keyword>
<dbReference type="SUPFAM" id="SSF54495">
    <property type="entry name" value="UBC-like"/>
    <property type="match status" value="1"/>
</dbReference>
<organism evidence="3 4">
    <name type="scientific">Coemansia biformis</name>
    <dbReference type="NCBI Taxonomy" id="1286918"/>
    <lineage>
        <taxon>Eukaryota</taxon>
        <taxon>Fungi</taxon>
        <taxon>Fungi incertae sedis</taxon>
        <taxon>Zoopagomycota</taxon>
        <taxon>Kickxellomycotina</taxon>
        <taxon>Kickxellomycetes</taxon>
        <taxon>Kickxellales</taxon>
        <taxon>Kickxellaceae</taxon>
        <taxon>Coemansia</taxon>
    </lineage>
</organism>
<dbReference type="EMBL" id="JANBOI010000376">
    <property type="protein sequence ID" value="KAJ1731020.1"/>
    <property type="molecule type" value="Genomic_DNA"/>
</dbReference>
<dbReference type="PANTHER" id="PTHR34391:SF2">
    <property type="entry name" value="TRP C-TERMINAL DOMAIN-CONTAINING PROTEIN"/>
    <property type="match status" value="1"/>
</dbReference>